<accession>Q7NKM4</accession>
<dbReference type="InterPro" id="IPR052390">
    <property type="entry name" value="tRNA_nt/polyA_polymerase"/>
</dbReference>
<evidence type="ECO:0000313" key="14">
    <source>
        <dbReference type="EMBL" id="BAC89394.1"/>
    </source>
</evidence>
<dbReference type="PANTHER" id="PTHR47788">
    <property type="entry name" value="POLYA POLYMERASE"/>
    <property type="match status" value="1"/>
</dbReference>
<dbReference type="CDD" id="cd04595">
    <property type="entry name" value="CBS_pair_DHH_polyA_Pol_assoc"/>
    <property type="match status" value="1"/>
</dbReference>
<dbReference type="AlphaFoldDB" id="Q7NKM4"/>
<evidence type="ECO:0000256" key="9">
    <source>
        <dbReference type="ARBA" id="ARBA00022842"/>
    </source>
</evidence>
<dbReference type="OrthoDB" id="9805698at2"/>
<dbReference type="Gene3D" id="3.30.460.10">
    <property type="entry name" value="Beta Polymerase, domain 2"/>
    <property type="match status" value="1"/>
</dbReference>
<comment type="similarity">
    <text evidence="2 12">Belongs to the tRNA nucleotidyltransferase/poly(A) polymerase family.</text>
</comment>
<dbReference type="GO" id="GO:0008033">
    <property type="term" value="P:tRNA processing"/>
    <property type="evidence" value="ECO:0007669"/>
    <property type="project" value="UniProtKB-KW"/>
</dbReference>
<dbReference type="InterPro" id="IPR002646">
    <property type="entry name" value="PolA_pol_head_dom"/>
</dbReference>
<dbReference type="HOGENOM" id="CLU_015961_5_1_3"/>
<feature type="domain" description="CBS" evidence="13">
    <location>
        <begin position="95"/>
        <end position="150"/>
    </location>
</feature>
<keyword evidence="4 12" id="KW-0808">Transferase</keyword>
<dbReference type="GO" id="GO:0000166">
    <property type="term" value="F:nucleotide binding"/>
    <property type="evidence" value="ECO:0007669"/>
    <property type="project" value="UniProtKB-KW"/>
</dbReference>
<dbReference type="InterPro" id="IPR046342">
    <property type="entry name" value="CBS_dom_sf"/>
</dbReference>
<dbReference type="GO" id="GO:0046872">
    <property type="term" value="F:metal ion binding"/>
    <property type="evidence" value="ECO:0007669"/>
    <property type="project" value="UniProtKB-KW"/>
</dbReference>
<dbReference type="GO" id="GO:0016779">
    <property type="term" value="F:nucleotidyltransferase activity"/>
    <property type="evidence" value="ECO:0007669"/>
    <property type="project" value="UniProtKB-KW"/>
</dbReference>
<feature type="domain" description="CBS" evidence="13">
    <location>
        <begin position="32"/>
        <end position="88"/>
    </location>
</feature>
<dbReference type="PROSITE" id="PS51371">
    <property type="entry name" value="CBS"/>
    <property type="match status" value="2"/>
</dbReference>
<keyword evidence="7" id="KW-0479">Metal-binding</keyword>
<evidence type="ECO:0000256" key="8">
    <source>
        <dbReference type="ARBA" id="ARBA00022741"/>
    </source>
</evidence>
<dbReference type="EMBL" id="BA000045">
    <property type="protein sequence ID" value="BAC89394.1"/>
    <property type="molecule type" value="Genomic_DNA"/>
</dbReference>
<dbReference type="PATRIC" id="fig|251221.4.peg.1485"/>
<keyword evidence="3" id="KW-0820">tRNA-binding</keyword>
<dbReference type="SMART" id="SM00116">
    <property type="entry name" value="CBS"/>
    <property type="match status" value="2"/>
</dbReference>
<evidence type="ECO:0000256" key="6">
    <source>
        <dbReference type="ARBA" id="ARBA00022695"/>
    </source>
</evidence>
<evidence type="ECO:0000256" key="7">
    <source>
        <dbReference type="ARBA" id="ARBA00022723"/>
    </source>
</evidence>
<dbReference type="eggNOG" id="COG0517">
    <property type="taxonomic scope" value="Bacteria"/>
</dbReference>
<dbReference type="Proteomes" id="UP000000557">
    <property type="component" value="Chromosome"/>
</dbReference>
<evidence type="ECO:0000256" key="2">
    <source>
        <dbReference type="ARBA" id="ARBA00007265"/>
    </source>
</evidence>
<dbReference type="EnsemblBacteria" id="BAC89394">
    <property type="protein sequence ID" value="BAC89394"/>
    <property type="gene ID" value="BAC89394"/>
</dbReference>
<dbReference type="Gene3D" id="1.10.3090.10">
    <property type="entry name" value="cca-adding enzyme, domain 2"/>
    <property type="match status" value="1"/>
</dbReference>
<keyword evidence="15" id="KW-1185">Reference proteome</keyword>
<reference evidence="14 15" key="1">
    <citation type="journal article" date="2003" name="DNA Res.">
        <title>Complete genome structure of Gloeobacter violaceus PCC 7421, a cyanobacterium that lacks thylakoids.</title>
        <authorList>
            <person name="Nakamura Y."/>
            <person name="Kaneko T."/>
            <person name="Sato S."/>
            <person name="Mimuro M."/>
            <person name="Miyashita H."/>
            <person name="Tsuchiya T."/>
            <person name="Sasamoto S."/>
            <person name="Watanabe A."/>
            <person name="Kawashima K."/>
            <person name="Kishida Y."/>
            <person name="Kiyokawa C."/>
            <person name="Kohara M."/>
            <person name="Matsumoto M."/>
            <person name="Matsuno A."/>
            <person name="Nakazaki N."/>
            <person name="Shimpo S."/>
            <person name="Takeuchi C."/>
            <person name="Yamada M."/>
            <person name="Tabata S."/>
        </authorList>
    </citation>
    <scope>NUCLEOTIDE SEQUENCE [LARGE SCALE GENOMIC DNA]</scope>
    <source>
        <strain evidence="15">ATCC 29082 / PCC 7421</strain>
    </source>
</reference>
<dbReference type="KEGG" id="gvi:gll1453"/>
<dbReference type="CDD" id="cd05398">
    <property type="entry name" value="NT_ClassII-CCAase"/>
    <property type="match status" value="1"/>
</dbReference>
<dbReference type="eggNOG" id="COG0617">
    <property type="taxonomic scope" value="Bacteria"/>
</dbReference>
<dbReference type="Pfam" id="PF12627">
    <property type="entry name" value="PolyA_pol_RNAbd"/>
    <property type="match status" value="1"/>
</dbReference>
<dbReference type="GO" id="GO:0000049">
    <property type="term" value="F:tRNA binding"/>
    <property type="evidence" value="ECO:0007669"/>
    <property type="project" value="UniProtKB-KW"/>
</dbReference>
<name>Q7NKM4_GLOVI</name>
<dbReference type="SUPFAM" id="SSF81301">
    <property type="entry name" value="Nucleotidyltransferase"/>
    <property type="match status" value="1"/>
</dbReference>
<dbReference type="Pfam" id="PF01743">
    <property type="entry name" value="PolyA_pol"/>
    <property type="match status" value="1"/>
</dbReference>
<evidence type="ECO:0000256" key="11">
    <source>
        <dbReference type="PROSITE-ProRule" id="PRU00703"/>
    </source>
</evidence>
<proteinExistence type="inferred from homology"/>
<dbReference type="SUPFAM" id="SSF81891">
    <property type="entry name" value="Poly A polymerase C-terminal region-like"/>
    <property type="match status" value="1"/>
</dbReference>
<keyword evidence="9" id="KW-0460">Magnesium</keyword>
<dbReference type="InterPro" id="IPR000644">
    <property type="entry name" value="CBS_dom"/>
</dbReference>
<dbReference type="SUPFAM" id="SSF54631">
    <property type="entry name" value="CBS-domain pair"/>
    <property type="match status" value="1"/>
</dbReference>
<protein>
    <submittedName>
        <fullName evidence="14">Gll1453 protein</fullName>
    </submittedName>
</protein>
<gene>
    <name evidence="14" type="ordered locus">gll1453</name>
</gene>
<dbReference type="InterPro" id="IPR032828">
    <property type="entry name" value="PolyA_RNA-bd"/>
</dbReference>
<dbReference type="PhylomeDB" id="Q7NKM4"/>
<evidence type="ECO:0000256" key="1">
    <source>
        <dbReference type="ARBA" id="ARBA00001946"/>
    </source>
</evidence>
<dbReference type="InterPro" id="IPR043519">
    <property type="entry name" value="NT_sf"/>
</dbReference>
<comment type="cofactor">
    <cofactor evidence="1">
        <name>Mg(2+)</name>
        <dbReference type="ChEBI" id="CHEBI:18420"/>
    </cofactor>
</comment>
<dbReference type="PANTHER" id="PTHR47788:SF1">
    <property type="entry name" value="A-ADDING TRNA NUCLEOTIDYLTRANSFERASE"/>
    <property type="match status" value="1"/>
</dbReference>
<evidence type="ECO:0000259" key="13">
    <source>
        <dbReference type="PROSITE" id="PS51371"/>
    </source>
</evidence>
<sequence>MGGRRTRPHPPLGRFPERKTAVSAVVLARDVMSAPVRTLRPEIALMAARQRLTRYGHGAMPVVNAQGGLMGIISRRDLDIALYHGFAEDPVERFMTATVLTVPSDAPLDEIEALMVTYDIGRVPVLEAGQLVGIITRTDLLRQHHQQRTGGLPLFLPLQERLEAKLEAVAIERLARVAATAEALDQVAYLVGGAVRDLLLGETSSDLDVVVEGRGGEAGAAPALARAIAAEDATLRLECFEKYQTAALIWPDGFVLDLATARTEFYPRPGANPEVESASIRLDLYRRDFTINAMAVCLNGPRAWQLIDFFGGFVDLRERIVRVLHPNSFIEDPTRIFRAVRFALRLGFAIAPQTEAFIVRSVSGGLHDLYGGERLKTELGYLLAAPFWLEGLQLLDRLGALRCVHPDLRLTEALAAALVWLEGGYGAFAPLRATLPQLRLDRLLLAVGPQAAESLPLDGHARTRQRKVRAALLVLAKQTDWSAAALHRHLAGLGPEESLLLASAIGQTERRQSIADYLQRRREPPLVGGDDLKALGLKPGPDFRKILDDATTAQLAGKLVDREGALAWLQDRAQPGNRAYEN</sequence>
<dbReference type="STRING" id="251221.gene:10758937"/>
<reference evidence="14 15" key="2">
    <citation type="journal article" date="2003" name="DNA Res.">
        <title>Complete genome structure of Gloeobacter violaceus PCC 7421, a cyanobacterium that lacks thylakoids (supplement).</title>
        <authorList>
            <person name="Nakamura Y."/>
            <person name="Kaneko T."/>
            <person name="Sato S."/>
            <person name="Mimuro M."/>
            <person name="Miyashita H."/>
            <person name="Tsuchiya T."/>
            <person name="Sasamoto S."/>
            <person name="Watanabe A."/>
            <person name="Kawashima K."/>
            <person name="Kishida Y."/>
            <person name="Kiyokawa C."/>
            <person name="Kohara M."/>
            <person name="Matsumoto M."/>
            <person name="Matsuno A."/>
            <person name="Nakazaki N."/>
            <person name="Shimpo S."/>
            <person name="Takeuchi C."/>
            <person name="Yamada M."/>
            <person name="Tabata S."/>
        </authorList>
    </citation>
    <scope>NUCLEOTIDE SEQUENCE [LARGE SCALE GENOMIC DNA]</scope>
    <source>
        <strain evidence="15">ATCC 29082 / PCC 7421</strain>
    </source>
</reference>
<keyword evidence="6" id="KW-0548">Nucleotidyltransferase</keyword>
<keyword evidence="10 12" id="KW-0694">RNA-binding</keyword>
<evidence type="ECO:0000256" key="4">
    <source>
        <dbReference type="ARBA" id="ARBA00022679"/>
    </source>
</evidence>
<dbReference type="Gene3D" id="3.10.580.10">
    <property type="entry name" value="CBS-domain"/>
    <property type="match status" value="1"/>
</dbReference>
<keyword evidence="8" id="KW-0547">Nucleotide-binding</keyword>
<organism evidence="14 15">
    <name type="scientific">Gloeobacter violaceus (strain ATCC 29082 / PCC 7421)</name>
    <dbReference type="NCBI Taxonomy" id="251221"/>
    <lineage>
        <taxon>Bacteria</taxon>
        <taxon>Bacillati</taxon>
        <taxon>Cyanobacteriota</taxon>
        <taxon>Cyanophyceae</taxon>
        <taxon>Gloeobacterales</taxon>
        <taxon>Gloeobacteraceae</taxon>
        <taxon>Gloeobacter</taxon>
    </lineage>
</organism>
<evidence type="ECO:0000256" key="10">
    <source>
        <dbReference type="ARBA" id="ARBA00022884"/>
    </source>
</evidence>
<evidence type="ECO:0000256" key="3">
    <source>
        <dbReference type="ARBA" id="ARBA00022555"/>
    </source>
</evidence>
<dbReference type="Pfam" id="PF00571">
    <property type="entry name" value="CBS"/>
    <property type="match status" value="2"/>
</dbReference>
<dbReference type="InParanoid" id="Q7NKM4"/>
<evidence type="ECO:0000313" key="15">
    <source>
        <dbReference type="Proteomes" id="UP000000557"/>
    </source>
</evidence>
<keyword evidence="11" id="KW-0129">CBS domain</keyword>
<evidence type="ECO:0000256" key="12">
    <source>
        <dbReference type="RuleBase" id="RU003953"/>
    </source>
</evidence>
<evidence type="ECO:0000256" key="5">
    <source>
        <dbReference type="ARBA" id="ARBA00022694"/>
    </source>
</evidence>
<keyword evidence="5" id="KW-0819">tRNA processing</keyword>